<proteinExistence type="predicted"/>
<dbReference type="Proteomes" id="UP000604046">
    <property type="component" value="Unassembled WGS sequence"/>
</dbReference>
<evidence type="ECO:0000313" key="3">
    <source>
        <dbReference type="Proteomes" id="UP000604046"/>
    </source>
</evidence>
<organism evidence="2 3">
    <name type="scientific">Symbiodinium natans</name>
    <dbReference type="NCBI Taxonomy" id="878477"/>
    <lineage>
        <taxon>Eukaryota</taxon>
        <taxon>Sar</taxon>
        <taxon>Alveolata</taxon>
        <taxon>Dinophyceae</taxon>
        <taxon>Suessiales</taxon>
        <taxon>Symbiodiniaceae</taxon>
        <taxon>Symbiodinium</taxon>
    </lineage>
</organism>
<gene>
    <name evidence="2" type="ORF">SNAT2548_LOCUS32465</name>
</gene>
<dbReference type="EMBL" id="CAJNDS010002712">
    <property type="protein sequence ID" value="CAE7570406.1"/>
    <property type="molecule type" value="Genomic_DNA"/>
</dbReference>
<dbReference type="AlphaFoldDB" id="A0A812UH03"/>
<feature type="region of interest" description="Disordered" evidence="1">
    <location>
        <begin position="1"/>
        <end position="20"/>
    </location>
</feature>
<protein>
    <submittedName>
        <fullName evidence="2">Uncharacterized protein</fullName>
    </submittedName>
</protein>
<accession>A0A812UH03</accession>
<evidence type="ECO:0000256" key="1">
    <source>
        <dbReference type="SAM" id="MobiDB-lite"/>
    </source>
</evidence>
<keyword evidence="3" id="KW-1185">Reference proteome</keyword>
<comment type="caution">
    <text evidence="2">The sequence shown here is derived from an EMBL/GenBank/DDBJ whole genome shotgun (WGS) entry which is preliminary data.</text>
</comment>
<name>A0A812UH03_9DINO</name>
<evidence type="ECO:0000313" key="2">
    <source>
        <dbReference type="EMBL" id="CAE7570406.1"/>
    </source>
</evidence>
<sequence length="86" mass="9141">MPRMREGTMHSATKAKSSPVEAWRWAQLVTSLSTCGTMPQSEPAPRAQTRHDMEAVRCCSLASESPGGQRLAAAKLPSTVGARTSG</sequence>
<reference evidence="2" key="1">
    <citation type="submission" date="2021-02" db="EMBL/GenBank/DDBJ databases">
        <authorList>
            <person name="Dougan E. K."/>
            <person name="Rhodes N."/>
            <person name="Thang M."/>
            <person name="Chan C."/>
        </authorList>
    </citation>
    <scope>NUCLEOTIDE SEQUENCE</scope>
</reference>